<proteinExistence type="predicted"/>
<organism evidence="2 3">
    <name type="scientific">Longimycelium tulufanense</name>
    <dbReference type="NCBI Taxonomy" id="907463"/>
    <lineage>
        <taxon>Bacteria</taxon>
        <taxon>Bacillati</taxon>
        <taxon>Actinomycetota</taxon>
        <taxon>Actinomycetes</taxon>
        <taxon>Pseudonocardiales</taxon>
        <taxon>Pseudonocardiaceae</taxon>
        <taxon>Longimycelium</taxon>
    </lineage>
</organism>
<dbReference type="GO" id="GO:0046359">
    <property type="term" value="P:butyrate catabolic process"/>
    <property type="evidence" value="ECO:0007669"/>
    <property type="project" value="TreeGrafter"/>
</dbReference>
<evidence type="ECO:0000259" key="1">
    <source>
        <dbReference type="Pfam" id="PF02771"/>
    </source>
</evidence>
<dbReference type="Proteomes" id="UP000637578">
    <property type="component" value="Unassembled WGS sequence"/>
</dbReference>
<dbReference type="GO" id="GO:0033539">
    <property type="term" value="P:fatty acid beta-oxidation using acyl-CoA dehydrogenase"/>
    <property type="evidence" value="ECO:0007669"/>
    <property type="project" value="TreeGrafter"/>
</dbReference>
<evidence type="ECO:0000313" key="3">
    <source>
        <dbReference type="Proteomes" id="UP000637578"/>
    </source>
</evidence>
<dbReference type="InterPro" id="IPR013786">
    <property type="entry name" value="AcylCoA_DH/ox_N"/>
</dbReference>
<dbReference type="PANTHER" id="PTHR43884:SF12">
    <property type="entry name" value="ISOVALERYL-COA DEHYDROGENASE, MITOCHONDRIAL-RELATED"/>
    <property type="match status" value="1"/>
</dbReference>
<dbReference type="EMBL" id="BMMK01000009">
    <property type="protein sequence ID" value="GGM52293.1"/>
    <property type="molecule type" value="Genomic_DNA"/>
</dbReference>
<accession>A0A8J3CDE6</accession>
<sequence length="148" mass="16051">MTNDLLSLSTEEFIGNIEAVARSRFDCGIYPQQNLPAQDWAILVKAGVLLPALPKEFGGRDSHVDICRVVECLAEWNLPLGMYTKTITAVALRPVVLWAGAEAKREMLPSFASGEPMICGFATTEPGCGSAMSSMRTTYEEVEGLPDP</sequence>
<dbReference type="Pfam" id="PF02771">
    <property type="entry name" value="Acyl-CoA_dh_N"/>
    <property type="match status" value="1"/>
</dbReference>
<dbReference type="InterPro" id="IPR009100">
    <property type="entry name" value="AcylCoA_DH/oxidase_NM_dom_sf"/>
</dbReference>
<dbReference type="SUPFAM" id="SSF56645">
    <property type="entry name" value="Acyl-CoA dehydrogenase NM domain-like"/>
    <property type="match status" value="1"/>
</dbReference>
<comment type="caution">
    <text evidence="2">The sequence shown here is derived from an EMBL/GenBank/DDBJ whole genome shotgun (WGS) entry which is preliminary data.</text>
</comment>
<evidence type="ECO:0000313" key="2">
    <source>
        <dbReference type="EMBL" id="GGM52293.1"/>
    </source>
</evidence>
<dbReference type="PANTHER" id="PTHR43884">
    <property type="entry name" value="ACYL-COA DEHYDROGENASE"/>
    <property type="match status" value="1"/>
</dbReference>
<gene>
    <name evidence="2" type="ORF">GCM10012275_24070</name>
</gene>
<protein>
    <recommendedName>
        <fullName evidence="1">Acyl-CoA dehydrogenase/oxidase N-terminal domain-containing protein</fullName>
    </recommendedName>
</protein>
<dbReference type="Gene3D" id="1.10.540.10">
    <property type="entry name" value="Acyl-CoA dehydrogenase/oxidase, N-terminal domain"/>
    <property type="match status" value="1"/>
</dbReference>
<dbReference type="GO" id="GO:0050660">
    <property type="term" value="F:flavin adenine dinucleotide binding"/>
    <property type="evidence" value="ECO:0007669"/>
    <property type="project" value="InterPro"/>
</dbReference>
<dbReference type="InterPro" id="IPR037069">
    <property type="entry name" value="AcylCoA_DH/ox_N_sf"/>
</dbReference>
<reference evidence="2" key="1">
    <citation type="journal article" date="2014" name="Int. J. Syst. Evol. Microbiol.">
        <title>Complete genome sequence of Corynebacterium casei LMG S-19264T (=DSM 44701T), isolated from a smear-ripened cheese.</title>
        <authorList>
            <consortium name="US DOE Joint Genome Institute (JGI-PGF)"/>
            <person name="Walter F."/>
            <person name="Albersmeier A."/>
            <person name="Kalinowski J."/>
            <person name="Ruckert C."/>
        </authorList>
    </citation>
    <scope>NUCLEOTIDE SEQUENCE</scope>
    <source>
        <strain evidence="2">CGMCC 4.5737</strain>
    </source>
</reference>
<feature type="domain" description="Acyl-CoA dehydrogenase/oxidase N-terminal" evidence="1">
    <location>
        <begin position="34"/>
        <end position="115"/>
    </location>
</feature>
<dbReference type="AlphaFoldDB" id="A0A8J3CDE6"/>
<reference evidence="2" key="2">
    <citation type="submission" date="2020-09" db="EMBL/GenBank/DDBJ databases">
        <authorList>
            <person name="Sun Q."/>
            <person name="Zhou Y."/>
        </authorList>
    </citation>
    <scope>NUCLEOTIDE SEQUENCE</scope>
    <source>
        <strain evidence="2">CGMCC 4.5737</strain>
    </source>
</reference>
<name>A0A8J3CDE6_9PSEU</name>
<dbReference type="Gene3D" id="2.40.110.10">
    <property type="entry name" value="Butyryl-CoA Dehydrogenase, subunit A, domain 2"/>
    <property type="match status" value="1"/>
</dbReference>
<keyword evidence="3" id="KW-1185">Reference proteome</keyword>
<dbReference type="GO" id="GO:0003995">
    <property type="term" value="F:acyl-CoA dehydrogenase activity"/>
    <property type="evidence" value="ECO:0007669"/>
    <property type="project" value="TreeGrafter"/>
</dbReference>
<dbReference type="InterPro" id="IPR046373">
    <property type="entry name" value="Acyl-CoA_Oxase/DH_mid-dom_sf"/>
</dbReference>
<dbReference type="RefSeq" id="WP_189056969.1">
    <property type="nucleotide sequence ID" value="NZ_BMMK01000009.1"/>
</dbReference>